<name>A0ABQ4CZY9_9ACTN</name>
<comment type="caution">
    <text evidence="1">The sequence shown here is derived from an EMBL/GenBank/DDBJ whole genome shotgun (WGS) entry which is preliminary data.</text>
</comment>
<proteinExistence type="predicted"/>
<keyword evidence="2" id="KW-1185">Reference proteome</keyword>
<reference evidence="1 2" key="1">
    <citation type="submission" date="2021-01" db="EMBL/GenBank/DDBJ databases">
        <title>Whole genome shotgun sequence of Asanoa siamensis NBRC 107932.</title>
        <authorList>
            <person name="Komaki H."/>
            <person name="Tamura T."/>
        </authorList>
    </citation>
    <scope>NUCLEOTIDE SEQUENCE [LARGE SCALE GENOMIC DNA]</scope>
    <source>
        <strain evidence="1 2">NBRC 107932</strain>
    </source>
</reference>
<sequence>MFRGKHGAQPGRHRSRQRNTLPVLVAVLLITLGAALAIRHLAPKEQVTVAAAKRSAPAAGATAMRVGEVTAPGEGFRSWALLDRTTGTITGSPNMAAPSDTMSMVKAWLAADYLRTSAEKDEEPSDFHLGQLRIMIRDSDNASAVAVYNLNGGRDSILRMIKICGLTDSAPHADNWSNTTISARDTVRLGTCLADGRAAGATWTPWLLSEMRAVRGVGDFGVRRALPAPAAAEVAIKNGWLLRDEDGQWHIACLAVTDRWAIGVLLRYSGSLGFAYGAAQCTAVGAELLAPTTRLATPTMAAAASPG</sequence>
<dbReference type="InterPro" id="IPR012338">
    <property type="entry name" value="Beta-lactam/transpept-like"/>
</dbReference>
<evidence type="ECO:0000313" key="1">
    <source>
        <dbReference type="EMBL" id="GIF76833.1"/>
    </source>
</evidence>
<organism evidence="1 2">
    <name type="scientific">Asanoa siamensis</name>
    <dbReference type="NCBI Taxonomy" id="926357"/>
    <lineage>
        <taxon>Bacteria</taxon>
        <taxon>Bacillati</taxon>
        <taxon>Actinomycetota</taxon>
        <taxon>Actinomycetes</taxon>
        <taxon>Micromonosporales</taxon>
        <taxon>Micromonosporaceae</taxon>
        <taxon>Asanoa</taxon>
    </lineage>
</organism>
<gene>
    <name evidence="1" type="ORF">Asi02nite_63510</name>
</gene>
<dbReference type="Gene3D" id="3.40.710.10">
    <property type="entry name" value="DD-peptidase/beta-lactamase superfamily"/>
    <property type="match status" value="1"/>
</dbReference>
<evidence type="ECO:0008006" key="3">
    <source>
        <dbReference type="Google" id="ProtNLM"/>
    </source>
</evidence>
<dbReference type="SUPFAM" id="SSF56601">
    <property type="entry name" value="beta-lactamase/transpeptidase-like"/>
    <property type="match status" value="1"/>
</dbReference>
<accession>A0ABQ4CZY9</accession>
<evidence type="ECO:0000313" key="2">
    <source>
        <dbReference type="Proteomes" id="UP000604117"/>
    </source>
</evidence>
<protein>
    <recommendedName>
        <fullName evidence="3">Beta-lactamase family protein</fullName>
    </recommendedName>
</protein>
<dbReference type="EMBL" id="BONE01000071">
    <property type="protein sequence ID" value="GIF76833.1"/>
    <property type="molecule type" value="Genomic_DNA"/>
</dbReference>
<dbReference type="Proteomes" id="UP000604117">
    <property type="component" value="Unassembled WGS sequence"/>
</dbReference>